<dbReference type="GeneID" id="63824370"/>
<accession>A0A165BPT7</accession>
<sequence>MVATFILTRAFAISAMLVGAISSAYAAPVPTTLKPREMLTNYIAEPADSNVLGDAAPIGHVDTAQPDIDLVTDMIPSLLSYSPAEGFAHGRIPTSPSFVSLSFMDHSRFVVQ</sequence>
<keyword evidence="1" id="KW-0732">Signal</keyword>
<feature type="signal peptide" evidence="1">
    <location>
        <begin position="1"/>
        <end position="26"/>
    </location>
</feature>
<keyword evidence="3" id="KW-1185">Reference proteome</keyword>
<dbReference type="EMBL" id="KV427664">
    <property type="protein sequence ID" value="KZT01436.1"/>
    <property type="molecule type" value="Genomic_DNA"/>
</dbReference>
<dbReference type="AlphaFoldDB" id="A0A165BPT7"/>
<dbReference type="InParanoid" id="A0A165BPT7"/>
<evidence type="ECO:0000256" key="1">
    <source>
        <dbReference type="SAM" id="SignalP"/>
    </source>
</evidence>
<dbReference type="Proteomes" id="UP000076871">
    <property type="component" value="Unassembled WGS sequence"/>
</dbReference>
<organism evidence="2 3">
    <name type="scientific">Laetiporus sulphureus 93-53</name>
    <dbReference type="NCBI Taxonomy" id="1314785"/>
    <lineage>
        <taxon>Eukaryota</taxon>
        <taxon>Fungi</taxon>
        <taxon>Dikarya</taxon>
        <taxon>Basidiomycota</taxon>
        <taxon>Agaricomycotina</taxon>
        <taxon>Agaricomycetes</taxon>
        <taxon>Polyporales</taxon>
        <taxon>Laetiporus</taxon>
    </lineage>
</organism>
<feature type="chain" id="PRO_5007855703" evidence="1">
    <location>
        <begin position="27"/>
        <end position="112"/>
    </location>
</feature>
<name>A0A165BPT7_9APHY</name>
<dbReference type="RefSeq" id="XP_040759176.1">
    <property type="nucleotide sequence ID" value="XM_040907341.1"/>
</dbReference>
<gene>
    <name evidence="2" type="ORF">LAESUDRAFT_717451</name>
</gene>
<protein>
    <submittedName>
        <fullName evidence="2">Uncharacterized protein</fullName>
    </submittedName>
</protein>
<proteinExistence type="predicted"/>
<evidence type="ECO:0000313" key="2">
    <source>
        <dbReference type="EMBL" id="KZT01436.1"/>
    </source>
</evidence>
<dbReference type="OrthoDB" id="2804481at2759"/>
<evidence type="ECO:0000313" key="3">
    <source>
        <dbReference type="Proteomes" id="UP000076871"/>
    </source>
</evidence>
<reference evidence="2 3" key="1">
    <citation type="journal article" date="2016" name="Mol. Biol. Evol.">
        <title>Comparative Genomics of Early-Diverging Mushroom-Forming Fungi Provides Insights into the Origins of Lignocellulose Decay Capabilities.</title>
        <authorList>
            <person name="Nagy L.G."/>
            <person name="Riley R."/>
            <person name="Tritt A."/>
            <person name="Adam C."/>
            <person name="Daum C."/>
            <person name="Floudas D."/>
            <person name="Sun H."/>
            <person name="Yadav J.S."/>
            <person name="Pangilinan J."/>
            <person name="Larsson K.H."/>
            <person name="Matsuura K."/>
            <person name="Barry K."/>
            <person name="Labutti K."/>
            <person name="Kuo R."/>
            <person name="Ohm R.A."/>
            <person name="Bhattacharya S.S."/>
            <person name="Shirouzu T."/>
            <person name="Yoshinaga Y."/>
            <person name="Martin F.M."/>
            <person name="Grigoriev I.V."/>
            <person name="Hibbett D.S."/>
        </authorList>
    </citation>
    <scope>NUCLEOTIDE SEQUENCE [LARGE SCALE GENOMIC DNA]</scope>
    <source>
        <strain evidence="2 3">93-53</strain>
    </source>
</reference>